<dbReference type="Proteomes" id="UP000470409">
    <property type="component" value="Unassembled WGS sequence"/>
</dbReference>
<feature type="transmembrane region" description="Helical" evidence="1">
    <location>
        <begin position="9"/>
        <end position="33"/>
    </location>
</feature>
<evidence type="ECO:0000256" key="1">
    <source>
        <dbReference type="SAM" id="Phobius"/>
    </source>
</evidence>
<proteinExistence type="predicted"/>
<name>A0A7V7V7V0_9BACI</name>
<comment type="caution">
    <text evidence="2">The sequence shown here is derived from an EMBL/GenBank/DDBJ whole genome shotgun (WGS) entry which is preliminary data.</text>
</comment>
<feature type="transmembrane region" description="Helical" evidence="1">
    <location>
        <begin position="45"/>
        <end position="64"/>
    </location>
</feature>
<evidence type="ECO:0000313" key="3">
    <source>
        <dbReference type="Proteomes" id="UP000470409"/>
    </source>
</evidence>
<dbReference type="RefSeq" id="WP_151623923.1">
    <property type="nucleotide sequence ID" value="NZ_WBPG01000002.1"/>
</dbReference>
<protein>
    <submittedName>
        <fullName evidence="2">Anti-sigma factor</fullName>
    </submittedName>
</protein>
<keyword evidence="1" id="KW-0472">Membrane</keyword>
<gene>
    <name evidence="2" type="ORF">F8163_01710</name>
</gene>
<evidence type="ECO:0000313" key="2">
    <source>
        <dbReference type="EMBL" id="KAB2445489.1"/>
    </source>
</evidence>
<organism evidence="2 3">
    <name type="scientific">Bacillus luti</name>
    <dbReference type="NCBI Taxonomy" id="2026191"/>
    <lineage>
        <taxon>Bacteria</taxon>
        <taxon>Bacillati</taxon>
        <taxon>Bacillota</taxon>
        <taxon>Bacilli</taxon>
        <taxon>Bacillales</taxon>
        <taxon>Bacillaceae</taxon>
        <taxon>Bacillus</taxon>
        <taxon>Bacillus cereus group</taxon>
    </lineage>
</organism>
<keyword evidence="1" id="KW-0812">Transmembrane</keyword>
<reference evidence="2 3" key="1">
    <citation type="submission" date="2019-10" db="EMBL/GenBank/DDBJ databases">
        <title>Bacillus from the desert of Cuatro Cinegas, Coahuila.</title>
        <authorList>
            <person name="Olmedo-Alvarez G."/>
            <person name="Saldana S."/>
            <person name="Barcelo D."/>
        </authorList>
    </citation>
    <scope>NUCLEOTIDE SEQUENCE [LARGE SCALE GENOMIC DNA]</scope>
    <source>
        <strain evidence="2 3">CH155b_5T</strain>
    </source>
</reference>
<keyword evidence="1" id="KW-1133">Transmembrane helix</keyword>
<dbReference type="EMBL" id="WBPG01000002">
    <property type="protein sequence ID" value="KAB2445489.1"/>
    <property type="molecule type" value="Genomic_DNA"/>
</dbReference>
<sequence>MIEFANPFVVFEVAGVTMFFAFIALLVCVASWVYTDAKRHGLSKWWSVVAIILPFFIGVLLYMVRRSKKKVEGEHTMKGIKKQKITLVAILASTMLVFLSGFAFVQTLDDTWRAGDVYLESEQQGETSYEAKFSSWDIAGKDIELQYEKDTEVTFSYETDAKRGNLCFSLYERQGEGIKELKEICESKKGTFTVTLKANEQYVFNISGVMVKDGFVKVNWETKERAL</sequence>
<dbReference type="AlphaFoldDB" id="A0A7V7V7V0"/>
<accession>A0A7V7V7V0</accession>
<feature type="transmembrane region" description="Helical" evidence="1">
    <location>
        <begin position="85"/>
        <end position="105"/>
    </location>
</feature>